<comment type="caution">
    <text evidence="2">The sequence shown here is derived from an EMBL/GenBank/DDBJ whole genome shotgun (WGS) entry which is preliminary data.</text>
</comment>
<protein>
    <submittedName>
        <fullName evidence="2">Uncharacterized protein</fullName>
    </submittedName>
</protein>
<evidence type="ECO:0000313" key="3">
    <source>
        <dbReference type="Proteomes" id="UP000708208"/>
    </source>
</evidence>
<feature type="non-terminal residue" evidence="2">
    <location>
        <position position="1"/>
    </location>
</feature>
<accession>A0A8J2NKI9</accession>
<organism evidence="2 3">
    <name type="scientific">Allacma fusca</name>
    <dbReference type="NCBI Taxonomy" id="39272"/>
    <lineage>
        <taxon>Eukaryota</taxon>
        <taxon>Metazoa</taxon>
        <taxon>Ecdysozoa</taxon>
        <taxon>Arthropoda</taxon>
        <taxon>Hexapoda</taxon>
        <taxon>Collembola</taxon>
        <taxon>Symphypleona</taxon>
        <taxon>Sminthuridae</taxon>
        <taxon>Allacma</taxon>
    </lineage>
</organism>
<sequence length="20" mass="2321">MDFEDPGHDIFTSAQKKPTR</sequence>
<proteinExistence type="predicted"/>
<feature type="region of interest" description="Disordered" evidence="1">
    <location>
        <begin position="1"/>
        <end position="20"/>
    </location>
</feature>
<dbReference type="EMBL" id="CAJVCH010015783">
    <property type="protein sequence ID" value="CAG7680211.1"/>
    <property type="molecule type" value="Genomic_DNA"/>
</dbReference>
<name>A0A8J2NKI9_9HEXA</name>
<dbReference type="AlphaFoldDB" id="A0A8J2NKI9"/>
<reference evidence="2" key="1">
    <citation type="submission" date="2021-06" db="EMBL/GenBank/DDBJ databases">
        <authorList>
            <person name="Hodson N. C."/>
            <person name="Mongue J. A."/>
            <person name="Jaron S. K."/>
        </authorList>
    </citation>
    <scope>NUCLEOTIDE SEQUENCE</scope>
</reference>
<dbReference type="Proteomes" id="UP000708208">
    <property type="component" value="Unassembled WGS sequence"/>
</dbReference>
<gene>
    <name evidence="2" type="ORF">AFUS01_LOCUS2731</name>
</gene>
<keyword evidence="3" id="KW-1185">Reference proteome</keyword>
<evidence type="ECO:0000313" key="2">
    <source>
        <dbReference type="EMBL" id="CAG7680211.1"/>
    </source>
</evidence>
<evidence type="ECO:0000256" key="1">
    <source>
        <dbReference type="SAM" id="MobiDB-lite"/>
    </source>
</evidence>